<dbReference type="EMBL" id="PZQS01000013">
    <property type="protein sequence ID" value="PVD19689.1"/>
    <property type="molecule type" value="Genomic_DNA"/>
</dbReference>
<organism evidence="2 3">
    <name type="scientific">Pomacea canaliculata</name>
    <name type="common">Golden apple snail</name>
    <dbReference type="NCBI Taxonomy" id="400727"/>
    <lineage>
        <taxon>Eukaryota</taxon>
        <taxon>Metazoa</taxon>
        <taxon>Spiralia</taxon>
        <taxon>Lophotrochozoa</taxon>
        <taxon>Mollusca</taxon>
        <taxon>Gastropoda</taxon>
        <taxon>Caenogastropoda</taxon>
        <taxon>Architaenioglossa</taxon>
        <taxon>Ampullarioidea</taxon>
        <taxon>Ampullariidae</taxon>
        <taxon>Pomacea</taxon>
    </lineage>
</organism>
<accession>A0A2T7NET2</accession>
<name>A0A2T7NET2_POMCA</name>
<reference evidence="2 3" key="1">
    <citation type="submission" date="2018-04" db="EMBL/GenBank/DDBJ databases">
        <title>The genome of golden apple snail Pomacea canaliculata provides insight into stress tolerance and invasive adaptation.</title>
        <authorList>
            <person name="Liu C."/>
            <person name="Liu B."/>
            <person name="Ren Y."/>
            <person name="Zhang Y."/>
            <person name="Wang H."/>
            <person name="Li S."/>
            <person name="Jiang F."/>
            <person name="Yin L."/>
            <person name="Zhang G."/>
            <person name="Qian W."/>
            <person name="Fan W."/>
        </authorList>
    </citation>
    <scope>NUCLEOTIDE SEQUENCE [LARGE SCALE GENOMIC DNA]</scope>
    <source>
        <strain evidence="2">SZHN2017</strain>
        <tissue evidence="2">Muscle</tissue>
    </source>
</reference>
<evidence type="ECO:0000313" key="2">
    <source>
        <dbReference type="EMBL" id="PVD19689.1"/>
    </source>
</evidence>
<keyword evidence="3" id="KW-1185">Reference proteome</keyword>
<protein>
    <submittedName>
        <fullName evidence="2">Uncharacterized protein</fullName>
    </submittedName>
</protein>
<sequence>MSRALTCCCVQAVRQRSCRLHARRGRQAVDAHHPPDMGSGLPQVDQEATARDFSCRVVLDKVFCYCKGSEGSTFEKSTSGAKGEGRAKSSLTASLNQHGVRAAITSPFSPLTSLFAIDVGVLSVRWQSRSR</sequence>
<evidence type="ECO:0000313" key="3">
    <source>
        <dbReference type="Proteomes" id="UP000245119"/>
    </source>
</evidence>
<feature type="region of interest" description="Disordered" evidence="1">
    <location>
        <begin position="71"/>
        <end position="90"/>
    </location>
</feature>
<dbReference type="Proteomes" id="UP000245119">
    <property type="component" value="Linkage Group LG13"/>
</dbReference>
<gene>
    <name evidence="2" type="ORF">C0Q70_20179</name>
</gene>
<comment type="caution">
    <text evidence="2">The sequence shown here is derived from an EMBL/GenBank/DDBJ whole genome shotgun (WGS) entry which is preliminary data.</text>
</comment>
<dbReference type="AlphaFoldDB" id="A0A2T7NET2"/>
<evidence type="ECO:0000256" key="1">
    <source>
        <dbReference type="SAM" id="MobiDB-lite"/>
    </source>
</evidence>
<proteinExistence type="predicted"/>
<feature type="compositionally biased region" description="Polar residues" evidence="1">
    <location>
        <begin position="71"/>
        <end position="80"/>
    </location>
</feature>